<accession>A0A381R6H7</accession>
<evidence type="ECO:0000256" key="1">
    <source>
        <dbReference type="SAM" id="Phobius"/>
    </source>
</evidence>
<keyword evidence="1" id="KW-0812">Transmembrane</keyword>
<sequence>MPPLKKGISLILRFPQEDIKNDLANKNDLEEFAEFNEPIKSSKTKNILRKKGNPANKLMPFVGMIVVISDIANPGVFLVGTLIGLSSLFF</sequence>
<name>A0A381R6H7_9ZZZZ</name>
<keyword evidence="1" id="KW-0472">Membrane</keyword>
<proteinExistence type="predicted"/>
<keyword evidence="1" id="KW-1133">Transmembrane helix</keyword>
<gene>
    <name evidence="2" type="ORF">METZ01_LOCUS40136</name>
</gene>
<dbReference type="EMBL" id="UINC01001716">
    <property type="protein sequence ID" value="SUZ87282.1"/>
    <property type="molecule type" value="Genomic_DNA"/>
</dbReference>
<protein>
    <submittedName>
        <fullName evidence="2">Uncharacterized protein</fullName>
    </submittedName>
</protein>
<feature type="transmembrane region" description="Helical" evidence="1">
    <location>
        <begin position="58"/>
        <end position="85"/>
    </location>
</feature>
<evidence type="ECO:0000313" key="2">
    <source>
        <dbReference type="EMBL" id="SUZ87282.1"/>
    </source>
</evidence>
<reference evidence="2" key="1">
    <citation type="submission" date="2018-05" db="EMBL/GenBank/DDBJ databases">
        <authorList>
            <person name="Lanie J.A."/>
            <person name="Ng W.-L."/>
            <person name="Kazmierczak K.M."/>
            <person name="Andrzejewski T.M."/>
            <person name="Davidsen T.M."/>
            <person name="Wayne K.J."/>
            <person name="Tettelin H."/>
            <person name="Glass J.I."/>
            <person name="Rusch D."/>
            <person name="Podicherti R."/>
            <person name="Tsui H.-C.T."/>
            <person name="Winkler M.E."/>
        </authorList>
    </citation>
    <scope>NUCLEOTIDE SEQUENCE</scope>
</reference>
<dbReference type="AlphaFoldDB" id="A0A381R6H7"/>
<organism evidence="2">
    <name type="scientific">marine metagenome</name>
    <dbReference type="NCBI Taxonomy" id="408172"/>
    <lineage>
        <taxon>unclassified sequences</taxon>
        <taxon>metagenomes</taxon>
        <taxon>ecological metagenomes</taxon>
    </lineage>
</organism>